<comment type="caution">
    <text evidence="1">The sequence shown here is derived from an EMBL/GenBank/DDBJ whole genome shotgun (WGS) entry which is preliminary data.</text>
</comment>
<dbReference type="Proteomes" id="UP001254257">
    <property type="component" value="Unassembled WGS sequence"/>
</dbReference>
<sequence>MCNSVIFEGVEYNTPRNLAVLLGGEEKLIWQARNPFQPWPDGKEWKDLDLCLCPIDLAETLENAGLSYIRGDDPMEWFASRR</sequence>
<protein>
    <submittedName>
        <fullName evidence="1">Uncharacterized protein</fullName>
    </submittedName>
</protein>
<evidence type="ECO:0000313" key="1">
    <source>
        <dbReference type="EMBL" id="MDU0341063.1"/>
    </source>
</evidence>
<dbReference type="RefSeq" id="WP_316018897.1">
    <property type="nucleotide sequence ID" value="NZ_JAWDID010000019.1"/>
</dbReference>
<reference evidence="1 2" key="1">
    <citation type="submission" date="2023-09" db="EMBL/GenBank/DDBJ databases">
        <title>Whole genome shotgun sequencing (WGS) of Bosea sp. ZW T0_25, isolated from stored onions (Allium cepa).</title>
        <authorList>
            <person name="Stoll D.A."/>
            <person name="Huch M."/>
        </authorList>
    </citation>
    <scope>NUCLEOTIDE SEQUENCE [LARGE SCALE GENOMIC DNA]</scope>
    <source>
        <strain evidence="1 2">ZW T0_25</strain>
    </source>
</reference>
<proteinExistence type="predicted"/>
<name>A0ABU3S8H3_9HYPH</name>
<gene>
    <name evidence="1" type="ORF">RKE40_14270</name>
</gene>
<accession>A0ABU3S8H3</accession>
<evidence type="ECO:0000313" key="2">
    <source>
        <dbReference type="Proteomes" id="UP001254257"/>
    </source>
</evidence>
<dbReference type="EMBL" id="JAWDID010000019">
    <property type="protein sequence ID" value="MDU0341063.1"/>
    <property type="molecule type" value="Genomic_DNA"/>
</dbReference>
<organism evidence="1 2">
    <name type="scientific">Bosea rubneri</name>
    <dbReference type="NCBI Taxonomy" id="3075434"/>
    <lineage>
        <taxon>Bacteria</taxon>
        <taxon>Pseudomonadati</taxon>
        <taxon>Pseudomonadota</taxon>
        <taxon>Alphaproteobacteria</taxon>
        <taxon>Hyphomicrobiales</taxon>
        <taxon>Boseaceae</taxon>
        <taxon>Bosea</taxon>
    </lineage>
</organism>
<keyword evidence="2" id="KW-1185">Reference proteome</keyword>